<dbReference type="AlphaFoldDB" id="A0A853KXF9"/>
<dbReference type="RefSeq" id="WP_064781837.1">
    <property type="nucleotide sequence ID" value="NZ_JPVZ01000007.1"/>
</dbReference>
<gene>
    <name evidence="1" type="ORF">TH4_16055</name>
</gene>
<dbReference type="Proteomes" id="UP000094009">
    <property type="component" value="Unassembled WGS sequence"/>
</dbReference>
<evidence type="ECO:0000313" key="1">
    <source>
        <dbReference type="EMBL" id="OAZ08873.1"/>
    </source>
</evidence>
<reference evidence="1 2" key="1">
    <citation type="submission" date="2014-07" db="EMBL/GenBank/DDBJ databases">
        <title>Draft genome sequence of Thalassospira tepidiphila 1-1B.</title>
        <authorList>
            <person name="Lai Q."/>
            <person name="Shao Z."/>
        </authorList>
    </citation>
    <scope>NUCLEOTIDE SEQUENCE [LARGE SCALE GENOMIC DNA]</scope>
    <source>
        <strain evidence="1 2">MCCC 1A03514</strain>
    </source>
</reference>
<organism evidence="1 2">
    <name type="scientific">Thalassospira tepidiphila MCCC 1A03514</name>
    <dbReference type="NCBI Taxonomy" id="1177930"/>
    <lineage>
        <taxon>Bacteria</taxon>
        <taxon>Pseudomonadati</taxon>
        <taxon>Pseudomonadota</taxon>
        <taxon>Alphaproteobacteria</taxon>
        <taxon>Rhodospirillales</taxon>
        <taxon>Thalassospiraceae</taxon>
        <taxon>Thalassospira</taxon>
    </lineage>
</organism>
<proteinExistence type="predicted"/>
<evidence type="ECO:0000313" key="2">
    <source>
        <dbReference type="Proteomes" id="UP000094009"/>
    </source>
</evidence>
<name>A0A853KXF9_9PROT</name>
<comment type="caution">
    <text evidence="1">The sequence shown here is derived from an EMBL/GenBank/DDBJ whole genome shotgun (WGS) entry which is preliminary data.</text>
</comment>
<sequence>MQLRKALTGFGVLAISIAGLTTRADAISVEDARTAVDAILMQSGISATEVDARPVDGDAVELVYDAVSLDLSGYSSPRQLAMDDVLVTVRDTDSANQVDLDVKLPEQAKMLAEATTDQRDLTLRNVGGYLRWDTARNVPVTFDGFADFLVGDEPVSRKHWLINGLIIQWLPEMAKIAWQAAEWTGPNREKRGSIKSANFTLYPDKDGATHLDYSHDGLWLPSLLQPRTVRVKTSSAGLPWSDAQPIIAKGFNDILTGTAPRFARRQIGDALWKKAAQNGAPVKVDEFYVESRGLEALGSGEFLAQAAARYGFTGDFDFRLLGQEKLVDLLGTPDNPTILGALVPFAVNGLAAGRPGPQGTTEYDGQLLPDGRVVVNGLTVFRTADGS</sequence>
<protein>
    <submittedName>
        <fullName evidence="1">Uncharacterized protein</fullName>
    </submittedName>
</protein>
<accession>A0A853KXF9</accession>
<dbReference type="EMBL" id="JPVZ01000007">
    <property type="protein sequence ID" value="OAZ08873.1"/>
    <property type="molecule type" value="Genomic_DNA"/>
</dbReference>